<keyword evidence="5" id="KW-1278">Translocase</keyword>
<dbReference type="InterPro" id="IPR024791">
    <property type="entry name" value="Cyt_c/ubiquinol_Oxase_su3"/>
</dbReference>
<dbReference type="Proteomes" id="UP000637906">
    <property type="component" value="Unassembled WGS sequence"/>
</dbReference>
<dbReference type="AlphaFoldDB" id="A0A8J3HVH8"/>
<evidence type="ECO:0000313" key="13">
    <source>
        <dbReference type="EMBL" id="GHM59759.1"/>
    </source>
</evidence>
<dbReference type="CDD" id="cd01665">
    <property type="entry name" value="Cyt_c_Oxidase_III"/>
    <property type="match status" value="1"/>
</dbReference>
<reference evidence="13 14" key="1">
    <citation type="journal article" date="2021" name="Microb. Ecol.">
        <title>Candidatus Mesenet longicola: Novel Endosymbionts of Brontispa longissima that Induce Cytoplasmic Incompatibility.</title>
        <authorList>
            <person name="Takano S."/>
            <person name="Gotoh Y."/>
            <person name="Hayashi T."/>
        </authorList>
    </citation>
    <scope>NUCLEOTIDE SEQUENCE [LARGE SCALE GENOMIC DNA]</scope>
    <source>
        <strain evidence="13">L5</strain>
    </source>
</reference>
<dbReference type="GO" id="GO:0004129">
    <property type="term" value="F:cytochrome-c oxidase activity"/>
    <property type="evidence" value="ECO:0007669"/>
    <property type="project" value="UniProtKB-EC"/>
</dbReference>
<dbReference type="InterPro" id="IPR000298">
    <property type="entry name" value="Cyt_c_oxidase-like_su3"/>
</dbReference>
<feature type="transmembrane region" description="Helical" evidence="11">
    <location>
        <begin position="79"/>
        <end position="102"/>
    </location>
</feature>
<evidence type="ECO:0000313" key="14">
    <source>
        <dbReference type="Proteomes" id="UP000637906"/>
    </source>
</evidence>
<dbReference type="PROSITE" id="PS51257">
    <property type="entry name" value="PROKAR_LIPOPROTEIN"/>
    <property type="match status" value="1"/>
</dbReference>
<evidence type="ECO:0000256" key="11">
    <source>
        <dbReference type="SAM" id="Phobius"/>
    </source>
</evidence>
<feature type="transmembrane region" description="Helical" evidence="11">
    <location>
        <begin position="166"/>
        <end position="188"/>
    </location>
</feature>
<dbReference type="Pfam" id="PF00510">
    <property type="entry name" value="COX3"/>
    <property type="match status" value="1"/>
</dbReference>
<dbReference type="InterPro" id="IPR035973">
    <property type="entry name" value="Cyt_c_oxidase_su3-like_sf"/>
</dbReference>
<dbReference type="PANTHER" id="PTHR11403">
    <property type="entry name" value="CYTOCHROME C OXIDASE SUBUNIT III"/>
    <property type="match status" value="1"/>
</dbReference>
<dbReference type="InterPro" id="IPR013833">
    <property type="entry name" value="Cyt_c_oxidase_su3_a-hlx"/>
</dbReference>
<feature type="transmembrane region" description="Helical" evidence="11">
    <location>
        <begin position="208"/>
        <end position="231"/>
    </location>
</feature>
<keyword evidence="14" id="KW-1185">Reference proteome</keyword>
<dbReference type="PROSITE" id="PS50253">
    <property type="entry name" value="COX3"/>
    <property type="match status" value="1"/>
</dbReference>
<feature type="transmembrane region" description="Helical" evidence="11">
    <location>
        <begin position="38"/>
        <end position="58"/>
    </location>
</feature>
<sequence>MKHHEYHLLNPSPWPLSISCSILIFMLGLTTTLHKWQFGKATLIVGLMLLATVLYFWWKDVIKEGTVDKAHTDPVRRGFKIGMAVLIISEIMFFVAFFWSFFRAWLDPVYVFADLSPIKRLAWPPEGIVAPDPWSIPFMNTLILLLSGTTINTSHHYLLKNEQKSMIKMLGITILLGMLFVAVQGIEYYEAKFSLKEAGEHLIYSSNFYMMTGFHCVHVIVGIIFLIVCWFRAKRAHFTSQHHVCFEFAAWYWHFVDVVWILLFIFLYWLSI</sequence>
<evidence type="ECO:0000256" key="4">
    <source>
        <dbReference type="ARBA" id="ARBA00022692"/>
    </source>
</evidence>
<dbReference type="SUPFAM" id="SSF81452">
    <property type="entry name" value="Cytochrome c oxidase subunit III-like"/>
    <property type="match status" value="1"/>
</dbReference>
<name>A0A8J3HVH8_9RICK</name>
<comment type="similarity">
    <text evidence="2 10">Belongs to the cytochrome c oxidase subunit 3 family.</text>
</comment>
<protein>
    <recommendedName>
        <fullName evidence="3">cytochrome-c oxidase</fullName>
        <ecNumber evidence="3">7.1.1.9</ecNumber>
    </recommendedName>
    <alternativeName>
        <fullName evidence="8">Cytochrome aa3 subunit 3</fullName>
    </alternativeName>
    <alternativeName>
        <fullName evidence="9">Cytochrome c oxidase polypeptide III</fullName>
    </alternativeName>
</protein>
<dbReference type="PANTHER" id="PTHR11403:SF7">
    <property type="entry name" value="CYTOCHROME C OXIDASE SUBUNIT 3"/>
    <property type="match status" value="1"/>
</dbReference>
<organism evidence="13 14">
    <name type="scientific">Candidatus Mesenet longicola</name>
    <dbReference type="NCBI Taxonomy" id="1892558"/>
    <lineage>
        <taxon>Bacteria</taxon>
        <taxon>Pseudomonadati</taxon>
        <taxon>Pseudomonadota</taxon>
        <taxon>Alphaproteobacteria</taxon>
        <taxon>Rickettsiales</taxon>
        <taxon>Anaplasmataceae</taxon>
        <taxon>Candidatus Mesenet</taxon>
    </lineage>
</organism>
<keyword evidence="4 10" id="KW-0812">Transmembrane</keyword>
<dbReference type="GO" id="GO:0005886">
    <property type="term" value="C:plasma membrane"/>
    <property type="evidence" value="ECO:0007669"/>
    <property type="project" value="UniProtKB-SubCell"/>
</dbReference>
<evidence type="ECO:0000256" key="3">
    <source>
        <dbReference type="ARBA" id="ARBA00012949"/>
    </source>
</evidence>
<dbReference type="InterPro" id="IPR033945">
    <property type="entry name" value="Cyt_c_oxase_su3_dom"/>
</dbReference>
<dbReference type="GO" id="GO:0045277">
    <property type="term" value="C:respiratory chain complex IV"/>
    <property type="evidence" value="ECO:0007669"/>
    <property type="project" value="UniProtKB-ARBA"/>
</dbReference>
<dbReference type="EMBL" id="BNGU01000032">
    <property type="protein sequence ID" value="GHM59759.1"/>
    <property type="molecule type" value="Genomic_DNA"/>
</dbReference>
<feature type="transmembrane region" description="Helical" evidence="11">
    <location>
        <begin position="134"/>
        <end position="154"/>
    </location>
</feature>
<accession>A0A8J3HVH8</accession>
<keyword evidence="6 11" id="KW-1133">Transmembrane helix</keyword>
<feature type="transmembrane region" description="Helical" evidence="11">
    <location>
        <begin position="12"/>
        <end position="32"/>
    </location>
</feature>
<evidence type="ECO:0000256" key="9">
    <source>
        <dbReference type="ARBA" id="ARBA00031625"/>
    </source>
</evidence>
<dbReference type="Gene3D" id="1.10.287.70">
    <property type="match status" value="1"/>
</dbReference>
<evidence type="ECO:0000256" key="6">
    <source>
        <dbReference type="ARBA" id="ARBA00022989"/>
    </source>
</evidence>
<gene>
    <name evidence="13" type="primary">ctaE</name>
    <name evidence="13" type="ORF">sL5_07520</name>
</gene>
<dbReference type="EC" id="7.1.1.9" evidence="3"/>
<evidence type="ECO:0000256" key="10">
    <source>
        <dbReference type="RuleBase" id="RU003376"/>
    </source>
</evidence>
<evidence type="ECO:0000256" key="7">
    <source>
        <dbReference type="ARBA" id="ARBA00023136"/>
    </source>
</evidence>
<evidence type="ECO:0000259" key="12">
    <source>
        <dbReference type="PROSITE" id="PS50253"/>
    </source>
</evidence>
<evidence type="ECO:0000256" key="5">
    <source>
        <dbReference type="ARBA" id="ARBA00022967"/>
    </source>
</evidence>
<evidence type="ECO:0000256" key="1">
    <source>
        <dbReference type="ARBA" id="ARBA00004141"/>
    </source>
</evidence>
<proteinExistence type="inferred from homology"/>
<comment type="subcellular location">
    <subcellularLocation>
        <location evidence="10">Cell membrane</location>
        <topology evidence="10">Multi-pass membrane protein</topology>
    </subcellularLocation>
    <subcellularLocation>
        <location evidence="1">Membrane</location>
        <topology evidence="1">Multi-pass membrane protein</topology>
    </subcellularLocation>
</comment>
<dbReference type="GO" id="GO:0019646">
    <property type="term" value="P:aerobic electron transport chain"/>
    <property type="evidence" value="ECO:0007669"/>
    <property type="project" value="InterPro"/>
</dbReference>
<feature type="domain" description="Heme-copper oxidase subunit III family profile" evidence="12">
    <location>
        <begin position="2"/>
        <end position="272"/>
    </location>
</feature>
<dbReference type="FunFam" id="1.10.287.70:FF:000082">
    <property type="entry name" value="Cytochrome c oxidase subunit 3"/>
    <property type="match status" value="1"/>
</dbReference>
<comment type="caution">
    <text evidence="13">The sequence shown here is derived from an EMBL/GenBank/DDBJ whole genome shotgun (WGS) entry which is preliminary data.</text>
</comment>
<feature type="transmembrane region" description="Helical" evidence="11">
    <location>
        <begin position="251"/>
        <end position="270"/>
    </location>
</feature>
<keyword evidence="7 11" id="KW-0472">Membrane</keyword>
<dbReference type="Gene3D" id="1.20.120.80">
    <property type="entry name" value="Cytochrome c oxidase, subunit III, four-helix bundle"/>
    <property type="match status" value="1"/>
</dbReference>
<evidence type="ECO:0000256" key="8">
    <source>
        <dbReference type="ARBA" id="ARBA00031400"/>
    </source>
</evidence>
<evidence type="ECO:0000256" key="2">
    <source>
        <dbReference type="ARBA" id="ARBA00010581"/>
    </source>
</evidence>